<organism evidence="1">
    <name type="scientific">marine metagenome</name>
    <dbReference type="NCBI Taxonomy" id="408172"/>
    <lineage>
        <taxon>unclassified sequences</taxon>
        <taxon>metagenomes</taxon>
        <taxon>ecological metagenomes</taxon>
    </lineage>
</organism>
<accession>A0A382LI41</accession>
<evidence type="ECO:0008006" key="2">
    <source>
        <dbReference type="Google" id="ProtNLM"/>
    </source>
</evidence>
<protein>
    <recommendedName>
        <fullName evidence="2">Alpha/beta hydrolase</fullName>
    </recommendedName>
</protein>
<evidence type="ECO:0000313" key="1">
    <source>
        <dbReference type="EMBL" id="SVC35903.1"/>
    </source>
</evidence>
<feature type="non-terminal residue" evidence="1">
    <location>
        <position position="1"/>
    </location>
</feature>
<gene>
    <name evidence="1" type="ORF">METZ01_LOCUS288757</name>
</gene>
<dbReference type="EMBL" id="UINC01086967">
    <property type="protein sequence ID" value="SVC35903.1"/>
    <property type="molecule type" value="Genomic_DNA"/>
</dbReference>
<name>A0A382LI41_9ZZZZ</name>
<dbReference type="AlphaFoldDB" id="A0A382LI41"/>
<proteinExistence type="predicted"/>
<sequence length="47" mass="5448">QAAFELISKNTQADYKLFPGKHYDIYYKHSSATTALAIKWFEAHLTE</sequence>
<reference evidence="1" key="1">
    <citation type="submission" date="2018-05" db="EMBL/GenBank/DDBJ databases">
        <authorList>
            <person name="Lanie J.A."/>
            <person name="Ng W.-L."/>
            <person name="Kazmierczak K.M."/>
            <person name="Andrzejewski T.M."/>
            <person name="Davidsen T.M."/>
            <person name="Wayne K.J."/>
            <person name="Tettelin H."/>
            <person name="Glass J.I."/>
            <person name="Rusch D."/>
            <person name="Podicherti R."/>
            <person name="Tsui H.-C.T."/>
            <person name="Winkler M.E."/>
        </authorList>
    </citation>
    <scope>NUCLEOTIDE SEQUENCE</scope>
</reference>